<gene>
    <name evidence="2" type="ORF">N7515_000314</name>
</gene>
<feature type="region of interest" description="Disordered" evidence="1">
    <location>
        <begin position="1"/>
        <end position="370"/>
    </location>
</feature>
<name>A0A9W9LBB8_9EURO</name>
<dbReference type="OrthoDB" id="9975114at2759"/>
<feature type="region of interest" description="Disordered" evidence="1">
    <location>
        <begin position="744"/>
        <end position="842"/>
    </location>
</feature>
<feature type="compositionally biased region" description="Polar residues" evidence="1">
    <location>
        <begin position="876"/>
        <end position="885"/>
    </location>
</feature>
<feature type="compositionally biased region" description="Polar residues" evidence="1">
    <location>
        <begin position="70"/>
        <end position="95"/>
    </location>
</feature>
<comment type="caution">
    <text evidence="2">The sequence shown here is derived from an EMBL/GenBank/DDBJ whole genome shotgun (WGS) entry which is preliminary data.</text>
</comment>
<organism evidence="2 3">
    <name type="scientific">Penicillium bovifimosum</name>
    <dbReference type="NCBI Taxonomy" id="126998"/>
    <lineage>
        <taxon>Eukaryota</taxon>
        <taxon>Fungi</taxon>
        <taxon>Dikarya</taxon>
        <taxon>Ascomycota</taxon>
        <taxon>Pezizomycotina</taxon>
        <taxon>Eurotiomycetes</taxon>
        <taxon>Eurotiomycetidae</taxon>
        <taxon>Eurotiales</taxon>
        <taxon>Aspergillaceae</taxon>
        <taxon>Penicillium</taxon>
    </lineage>
</organism>
<dbReference type="EMBL" id="JAPQKL010000001">
    <property type="protein sequence ID" value="KAJ5145750.1"/>
    <property type="molecule type" value="Genomic_DNA"/>
</dbReference>
<evidence type="ECO:0000313" key="3">
    <source>
        <dbReference type="Proteomes" id="UP001149079"/>
    </source>
</evidence>
<feature type="region of interest" description="Disordered" evidence="1">
    <location>
        <begin position="418"/>
        <end position="440"/>
    </location>
</feature>
<feature type="compositionally biased region" description="Basic residues" evidence="1">
    <location>
        <begin position="492"/>
        <end position="502"/>
    </location>
</feature>
<feature type="compositionally biased region" description="Polar residues" evidence="1">
    <location>
        <begin position="936"/>
        <end position="948"/>
    </location>
</feature>
<protein>
    <submittedName>
        <fullName evidence="2">Uncharacterized protein</fullName>
    </submittedName>
</protein>
<feature type="compositionally biased region" description="Basic residues" evidence="1">
    <location>
        <begin position="887"/>
        <end position="899"/>
    </location>
</feature>
<feature type="compositionally biased region" description="Basic and acidic residues" evidence="1">
    <location>
        <begin position="329"/>
        <end position="342"/>
    </location>
</feature>
<accession>A0A9W9LBB8</accession>
<feature type="compositionally biased region" description="Polar residues" evidence="1">
    <location>
        <begin position="142"/>
        <end position="171"/>
    </location>
</feature>
<reference evidence="2" key="1">
    <citation type="submission" date="2022-11" db="EMBL/GenBank/DDBJ databases">
        <authorList>
            <person name="Petersen C."/>
        </authorList>
    </citation>
    <scope>NUCLEOTIDE SEQUENCE</scope>
    <source>
        <strain evidence="2">IBT 22155</strain>
    </source>
</reference>
<proteinExistence type="predicted"/>
<feature type="region of interest" description="Disordered" evidence="1">
    <location>
        <begin position="461"/>
        <end position="594"/>
    </location>
</feature>
<feature type="compositionally biased region" description="Polar residues" evidence="1">
    <location>
        <begin position="469"/>
        <end position="490"/>
    </location>
</feature>
<feature type="compositionally biased region" description="Polar residues" evidence="1">
    <location>
        <begin position="311"/>
        <end position="327"/>
    </location>
</feature>
<dbReference type="GeneID" id="81400228"/>
<dbReference type="RefSeq" id="XP_056526224.1">
    <property type="nucleotide sequence ID" value="XM_056661058.1"/>
</dbReference>
<feature type="compositionally biased region" description="Polar residues" evidence="1">
    <location>
        <begin position="533"/>
        <end position="548"/>
    </location>
</feature>
<dbReference type="Proteomes" id="UP001149079">
    <property type="component" value="Unassembled WGS sequence"/>
</dbReference>
<feature type="compositionally biased region" description="Low complexity" evidence="1">
    <location>
        <begin position="795"/>
        <end position="815"/>
    </location>
</feature>
<evidence type="ECO:0000313" key="2">
    <source>
        <dbReference type="EMBL" id="KAJ5145750.1"/>
    </source>
</evidence>
<dbReference type="AlphaFoldDB" id="A0A9W9LBB8"/>
<keyword evidence="3" id="KW-1185">Reference proteome</keyword>
<evidence type="ECO:0000256" key="1">
    <source>
        <dbReference type="SAM" id="MobiDB-lite"/>
    </source>
</evidence>
<sequence length="985" mass="107981">MRSARRPPSDDAPPTPSLITQHPAAAAAASCAMRSGQIPSRDPRGPYNQLDDPANFAGLRQLPRAGHHSSGANASMGQQYPTSSATATPHQSTGVSGRPAVVDDIGPAAAISPIQERDGIDGRNSSVSSPFRQVHKAKSMWIRQSNGDHQARTMTHSKSFSRGNPRSTQKDQYPGRNDDDDKGRLRSYISAFSPERTLHNPFRKTLRETRESTASPSNPADQSRGGSHKHRSISNSIKSGFNRVFGRSKHTDATARPSPLSGSSYGAEPVVTSPSKRNVEGVPPGDSRNAPPPPRPLVQSSTMDSLCGSESRVTSWNNSSLTNTVTSLKPEHGESLSSIREDENLDQLLPPPPSRVVSGTQNEPPSAPLLNRNLQIDCQDLCSAIQHEIDRHQRSWSNQAPIVARVPERRVIPRVPASHSQYGRRTVRRVPSQEASVPPVETNEAPVFGWVPERRVVPEMPGTLRRVPSQETSISPDSFATASGERSSAQKGHLRPVKPLKRRPSESSPLSAPQEECDTLMIPRLRDARRNVDSPSVDSGIRSVNPSERANIVDDALGTPISRRRRESRSRIALSNSDPSDSNDRVPPGADMGVRDVHNAFPVWGMKRDYSPSIYSRTTSGIALSRPDVDIVGRSHDESGMATVFSQQRMYVSPRPAPPNSTSENFLTTSADWQRWLNSEVGKLGQTKPPREHVREYEQFQDEDEQFQEENEQFQEQDEQLTNVARDDNAIALGNDVISTTLTPAKTSSFTTPGHGHTKQRSPTRNFSWPYPRPSANMPVQQDLSENTVGDAYTPSSAPAMNPAINPAMDPAMDPETNSATDSATDPDNYASPASGDPVSPSSVLRERLHNQYAMGLGSQPLQPPDTPTPKAANKKQVSAQSQRNKYAVRRAALVRHQRSRQERSLNNENHRDQPDESTGVMQHFLEIREMCEQVATSRSTWARTGSFPTPGDVEEFLKHPRGPQNPPKPQSSRSDSDADMGGLI</sequence>
<feature type="compositionally biased region" description="Polar residues" evidence="1">
    <location>
        <begin position="778"/>
        <end position="788"/>
    </location>
</feature>
<feature type="region of interest" description="Disordered" evidence="1">
    <location>
        <begin position="856"/>
        <end position="918"/>
    </location>
</feature>
<dbReference type="PROSITE" id="PS51257">
    <property type="entry name" value="PROKAR_LIPOPROTEIN"/>
    <property type="match status" value="1"/>
</dbReference>
<feature type="compositionally biased region" description="Polar residues" evidence="1">
    <location>
        <begin position="816"/>
        <end position="826"/>
    </location>
</feature>
<feature type="compositionally biased region" description="Basic and acidic residues" evidence="1">
    <location>
        <begin position="900"/>
        <end position="915"/>
    </location>
</feature>
<feature type="region of interest" description="Disordered" evidence="1">
    <location>
        <begin position="936"/>
        <end position="985"/>
    </location>
</feature>
<feature type="compositionally biased region" description="Polar residues" evidence="1">
    <location>
        <begin position="212"/>
        <end position="225"/>
    </location>
</feature>
<reference evidence="2" key="2">
    <citation type="journal article" date="2023" name="IMA Fungus">
        <title>Comparative genomic study of the Penicillium genus elucidates a diverse pangenome and 15 lateral gene transfer events.</title>
        <authorList>
            <person name="Petersen C."/>
            <person name="Sorensen T."/>
            <person name="Nielsen M.R."/>
            <person name="Sondergaard T.E."/>
            <person name="Sorensen J.L."/>
            <person name="Fitzpatrick D.A."/>
            <person name="Frisvad J.C."/>
            <person name="Nielsen K.L."/>
        </authorList>
    </citation>
    <scope>NUCLEOTIDE SEQUENCE</scope>
    <source>
        <strain evidence="2">IBT 22155</strain>
    </source>
</reference>